<dbReference type="AlphaFoldDB" id="A0A1G9IGB6"/>
<feature type="transmembrane region" description="Helical" evidence="1">
    <location>
        <begin position="45"/>
        <end position="71"/>
    </location>
</feature>
<dbReference type="RefSeq" id="WP_092722027.1">
    <property type="nucleotide sequence ID" value="NZ_FNGW01000001.1"/>
</dbReference>
<dbReference type="PANTHER" id="PTHR40076:SF1">
    <property type="entry name" value="MEMBRANE PROTEIN"/>
    <property type="match status" value="1"/>
</dbReference>
<accession>A0A1G9IGB6</accession>
<dbReference type="PANTHER" id="PTHR40076">
    <property type="entry name" value="MEMBRANE PROTEIN-RELATED"/>
    <property type="match status" value="1"/>
</dbReference>
<protein>
    <submittedName>
        <fullName evidence="2">Uncharacterized membrane protein</fullName>
    </submittedName>
</protein>
<proteinExistence type="predicted"/>
<feature type="transmembrane region" description="Helical" evidence="1">
    <location>
        <begin position="20"/>
        <end position="39"/>
    </location>
</feature>
<evidence type="ECO:0000256" key="1">
    <source>
        <dbReference type="SAM" id="Phobius"/>
    </source>
</evidence>
<dbReference type="STRING" id="1121325.SAMN04515677_101233"/>
<name>A0A1G9IGB6_9FIRM</name>
<dbReference type="InterPro" id="IPR010380">
    <property type="entry name" value="DUF975"/>
</dbReference>
<keyword evidence="1" id="KW-1133">Transmembrane helix</keyword>
<evidence type="ECO:0000313" key="2">
    <source>
        <dbReference type="EMBL" id="SDL24045.1"/>
    </source>
</evidence>
<feature type="transmembrane region" description="Helical" evidence="1">
    <location>
        <begin position="189"/>
        <end position="214"/>
    </location>
</feature>
<dbReference type="EMBL" id="FNGW01000001">
    <property type="protein sequence ID" value="SDL24045.1"/>
    <property type="molecule type" value="Genomic_DNA"/>
</dbReference>
<reference evidence="2 3" key="1">
    <citation type="submission" date="2016-10" db="EMBL/GenBank/DDBJ databases">
        <authorList>
            <person name="de Groot N.N."/>
        </authorList>
    </citation>
    <scope>NUCLEOTIDE SEQUENCE [LARGE SCALE GENOMIC DNA]</scope>
    <source>
        <strain evidence="2 3">DSM 797</strain>
    </source>
</reference>
<keyword evidence="3" id="KW-1185">Reference proteome</keyword>
<feature type="transmembrane region" description="Helical" evidence="1">
    <location>
        <begin position="92"/>
        <end position="116"/>
    </location>
</feature>
<gene>
    <name evidence="2" type="ORF">SAMN04515677_101233</name>
</gene>
<keyword evidence="1" id="KW-0472">Membrane</keyword>
<organism evidence="2 3">
    <name type="scientific">Romboutsia lituseburensis DSM 797</name>
    <dbReference type="NCBI Taxonomy" id="1121325"/>
    <lineage>
        <taxon>Bacteria</taxon>
        <taxon>Bacillati</taxon>
        <taxon>Bacillota</taxon>
        <taxon>Clostridia</taxon>
        <taxon>Peptostreptococcales</taxon>
        <taxon>Peptostreptococcaceae</taxon>
        <taxon>Romboutsia</taxon>
    </lineage>
</organism>
<dbReference type="Pfam" id="PF06161">
    <property type="entry name" value="DUF975"/>
    <property type="match status" value="1"/>
</dbReference>
<sequence length="242" mass="26515">MSRAELKQLSKSQLKGNWKVPVLLMLIYSVVVILVSIIQNHTDSGLGIFIGFLVSLGIEVWGFVGFSKFFLKFRENPNNSKFEDVLVSKSALLKSLGFVVIIGIIGAIIGGIIGVAAVASSVNFIFGNGGLSAVSWLLIVLSIVLGVLLTIFSLAVSMTSYIIVDKEQLGLIKAMKLSIKMMKGHKWELFVIQLSFIGWAILGLITLGIGYLWLTPYMTLTITNLYKELDKNNSLKVIETDI</sequence>
<dbReference type="Proteomes" id="UP000199068">
    <property type="component" value="Unassembled WGS sequence"/>
</dbReference>
<keyword evidence="1" id="KW-0812">Transmembrane</keyword>
<feature type="transmembrane region" description="Helical" evidence="1">
    <location>
        <begin position="136"/>
        <end position="164"/>
    </location>
</feature>
<evidence type="ECO:0000313" key="3">
    <source>
        <dbReference type="Proteomes" id="UP000199068"/>
    </source>
</evidence>